<dbReference type="AlphaFoldDB" id="D2U0E4"/>
<evidence type="ECO:0000313" key="3">
    <source>
        <dbReference type="Proteomes" id="UP001177592"/>
    </source>
</evidence>
<reference evidence="2" key="2">
    <citation type="submission" date="2023-04" db="EMBL/GenBank/DDBJ databases">
        <title>Genome dynamics across the evolutionary transition to endosymbiosis.</title>
        <authorList>
            <person name="Siozios S."/>
            <person name="Nadal-Jimenez P."/>
            <person name="Azagi T."/>
            <person name="Sprong H."/>
            <person name="Frost C.L."/>
            <person name="Parratt S.R."/>
            <person name="Taylor G."/>
            <person name="Brettell L."/>
            <person name="Lew K.C."/>
            <person name="Croft L."/>
            <person name="King K.C."/>
            <person name="Brockhurst M.A."/>
            <person name="Hypsa V."/>
            <person name="Novakova E."/>
            <person name="Darby A.C."/>
            <person name="Hurst G.D.D."/>
        </authorList>
    </citation>
    <scope>NUCLEOTIDE SEQUENCE</scope>
    <source>
        <strain evidence="2">ANv_CAN</strain>
    </source>
</reference>
<sequence>MVKRDSISQAICLAKIQHATTLVFLVYWQSVVYRYSGVHFAAYTFNGNKFTNFAH</sequence>
<protein>
    <submittedName>
        <fullName evidence="1">Uncharacterized protein</fullName>
    </submittedName>
</protein>
<dbReference type="Proteomes" id="UP001177592">
    <property type="component" value="Chromosome"/>
</dbReference>
<accession>D2U0E4</accession>
<dbReference type="GeneID" id="96879080"/>
<dbReference type="EMBL" id="CP123523">
    <property type="protein sequence ID" value="WGM06747.1"/>
    <property type="molecule type" value="Genomic_DNA"/>
</dbReference>
<organism evidence="1">
    <name type="scientific">Arsenophonus nasoniae</name>
    <name type="common">son-killer infecting Nasonia vitripennis</name>
    <dbReference type="NCBI Taxonomy" id="638"/>
    <lineage>
        <taxon>Bacteria</taxon>
        <taxon>Pseudomonadati</taxon>
        <taxon>Pseudomonadota</taxon>
        <taxon>Gammaproteobacteria</taxon>
        <taxon>Enterobacterales</taxon>
        <taxon>Morganellaceae</taxon>
        <taxon>Arsenophonus</taxon>
    </lineage>
</organism>
<evidence type="ECO:0000313" key="2">
    <source>
        <dbReference type="EMBL" id="WGM06747.1"/>
    </source>
</evidence>
<gene>
    <name evidence="1" type="ORF">ARN_19620</name>
    <name evidence="2" type="ORF">QE258_05455</name>
</gene>
<keyword evidence="3" id="KW-1185">Reference proteome</keyword>
<evidence type="ECO:0000313" key="1">
    <source>
        <dbReference type="EMBL" id="CBA73778.1"/>
    </source>
</evidence>
<proteinExistence type="predicted"/>
<dbReference type="EMBL" id="FN545207">
    <property type="protein sequence ID" value="CBA73778.1"/>
    <property type="molecule type" value="Genomic_DNA"/>
</dbReference>
<name>D2U0E4_9GAMM</name>
<reference evidence="1" key="1">
    <citation type="journal article" date="2010" name="Insect Mol. Biol.">
        <title>The draft genome sequence of Arsenophonus nasoniae, son-killer bacterium of Nasonia vitripennis, reveals genes associated with virulence and symbiosis.</title>
        <authorList>
            <person name="Wilkes T."/>
            <person name="Darby A.C."/>
            <person name="Choi J."/>
            <person name="Colborne J.K."/>
            <person name="Werren J.H."/>
            <person name="Hurst G.D.D."/>
        </authorList>
    </citation>
    <scope>NUCLEOTIDE SEQUENCE</scope>
</reference>
<dbReference type="RefSeq" id="WP_167876664.1">
    <property type="nucleotide sequence ID" value="NZ_CP038613.1"/>
</dbReference>